<evidence type="ECO:0000259" key="2">
    <source>
        <dbReference type="PROSITE" id="PS51736"/>
    </source>
</evidence>
<accession>A0ABS6JVP3</accession>
<feature type="domain" description="Resolvase/invertase-type recombinase catalytic" evidence="2">
    <location>
        <begin position="2"/>
        <end position="147"/>
    </location>
</feature>
<dbReference type="Pfam" id="PF00239">
    <property type="entry name" value="Resolvase"/>
    <property type="match status" value="1"/>
</dbReference>
<dbReference type="InterPro" id="IPR006119">
    <property type="entry name" value="Resolv_N"/>
</dbReference>
<dbReference type="SMART" id="SM00857">
    <property type="entry name" value="Resolvase"/>
    <property type="match status" value="1"/>
</dbReference>
<dbReference type="CDD" id="cd00338">
    <property type="entry name" value="Ser_Recombinase"/>
    <property type="match status" value="1"/>
</dbReference>
<dbReference type="PROSITE" id="PS51736">
    <property type="entry name" value="RECOMBINASES_3"/>
    <property type="match status" value="1"/>
</dbReference>
<reference evidence="3 4" key="1">
    <citation type="submission" date="2021-06" db="EMBL/GenBank/DDBJ databases">
        <title>Bacillus sp. RD4P76, an endophyte from a halophyte.</title>
        <authorList>
            <person name="Sun J.-Q."/>
        </authorList>
    </citation>
    <scope>NUCLEOTIDE SEQUENCE [LARGE SCALE GENOMIC DNA]</scope>
    <source>
        <strain evidence="3 4">JCM 17098</strain>
    </source>
</reference>
<name>A0ABS6JVP3_9BACI</name>
<organism evidence="3 4">
    <name type="scientific">Evansella alkalicola</name>
    <dbReference type="NCBI Taxonomy" id="745819"/>
    <lineage>
        <taxon>Bacteria</taxon>
        <taxon>Bacillati</taxon>
        <taxon>Bacillota</taxon>
        <taxon>Bacilli</taxon>
        <taxon>Bacillales</taxon>
        <taxon>Bacillaceae</taxon>
        <taxon>Evansella</taxon>
    </lineage>
</organism>
<keyword evidence="4" id="KW-1185">Reference proteome</keyword>
<dbReference type="Gene3D" id="3.40.50.1390">
    <property type="entry name" value="Resolvase, N-terminal catalytic domain"/>
    <property type="match status" value="1"/>
</dbReference>
<protein>
    <submittedName>
        <fullName evidence="3">Recombinase family protein</fullName>
    </submittedName>
</protein>
<dbReference type="InterPro" id="IPR036162">
    <property type="entry name" value="Resolvase-like_N_sf"/>
</dbReference>
<gene>
    <name evidence="3" type="ORF">KS407_14610</name>
</gene>
<comment type="caution">
    <text evidence="3">The sequence shown here is derived from an EMBL/GenBank/DDBJ whole genome shotgun (WGS) entry which is preliminary data.</text>
</comment>
<dbReference type="Proteomes" id="UP000790580">
    <property type="component" value="Unassembled WGS sequence"/>
</dbReference>
<sequence>MKGIIYARVSTEKESQTSSITRQKNELQHIAEREGINITKIIEENASGYDVEREGILELLSLFKDKKANILLVQDDTRLGRGNAKMAILHQLLKWGVTIYTIEDKGELALSETDTMVLDIVSIVEEYQRKLHNVKIKRGMKRAVNEGYRPEKNLANASASGGRKRKEVPIEDIVRLKEMGLTFYEVAATLRGLGHDISKATAHRRYQEHERKRERTTY</sequence>
<dbReference type="SUPFAM" id="SSF53041">
    <property type="entry name" value="Resolvase-like"/>
    <property type="match status" value="1"/>
</dbReference>
<evidence type="ECO:0000313" key="4">
    <source>
        <dbReference type="Proteomes" id="UP000790580"/>
    </source>
</evidence>
<dbReference type="PANTHER" id="PTHR30461:SF26">
    <property type="entry name" value="RESOLVASE HOMOLOG YNEB"/>
    <property type="match status" value="1"/>
</dbReference>
<evidence type="ECO:0000256" key="1">
    <source>
        <dbReference type="ARBA" id="ARBA00009913"/>
    </source>
</evidence>
<comment type="similarity">
    <text evidence="1">Belongs to the site-specific recombinase resolvase family.</text>
</comment>
<evidence type="ECO:0000313" key="3">
    <source>
        <dbReference type="EMBL" id="MBU9722648.1"/>
    </source>
</evidence>
<dbReference type="InterPro" id="IPR050639">
    <property type="entry name" value="SSR_resolvase"/>
</dbReference>
<dbReference type="PANTHER" id="PTHR30461">
    <property type="entry name" value="DNA-INVERTASE FROM LAMBDOID PROPHAGE"/>
    <property type="match status" value="1"/>
</dbReference>
<proteinExistence type="inferred from homology"/>
<dbReference type="EMBL" id="JAHQCR010000057">
    <property type="protein sequence ID" value="MBU9722648.1"/>
    <property type="molecule type" value="Genomic_DNA"/>
</dbReference>
<dbReference type="RefSeq" id="WP_088075603.1">
    <property type="nucleotide sequence ID" value="NZ_JAHQCR010000057.1"/>
</dbReference>